<accession>A0A0F9TCT5</accession>
<reference evidence="2" key="1">
    <citation type="journal article" date="2015" name="Nature">
        <title>Complex archaea that bridge the gap between prokaryotes and eukaryotes.</title>
        <authorList>
            <person name="Spang A."/>
            <person name="Saw J.H."/>
            <person name="Jorgensen S.L."/>
            <person name="Zaremba-Niedzwiedzka K."/>
            <person name="Martijn J."/>
            <person name="Lind A.E."/>
            <person name="van Eijk R."/>
            <person name="Schleper C."/>
            <person name="Guy L."/>
            <person name="Ettema T.J."/>
        </authorList>
    </citation>
    <scope>NUCLEOTIDE SEQUENCE</scope>
</reference>
<evidence type="ECO:0000256" key="1">
    <source>
        <dbReference type="SAM" id="MobiDB-lite"/>
    </source>
</evidence>
<protein>
    <submittedName>
        <fullName evidence="2">Uncharacterized protein</fullName>
    </submittedName>
</protein>
<name>A0A0F9TCT5_9ZZZZ</name>
<proteinExistence type="predicted"/>
<dbReference type="AlphaFoldDB" id="A0A0F9TCT5"/>
<sequence length="173" mass="19423">MVCESLGGNRHRRDTIPQQQEVQREALAGRMANNSPRGRLSAMSPREYRFRYRGMVIRARNSNTDETSDRKALSCVSPQGDRRPTCGTLHGVGIDTLLEPGRNYFTTLIIGDVAMNDSRPEGRVAIACHYLVNAKMCKATAVLDAQERMYILPREIWEKAEKRLADSDTVIGV</sequence>
<comment type="caution">
    <text evidence="2">The sequence shown here is derived from an EMBL/GenBank/DDBJ whole genome shotgun (WGS) entry which is preliminary data.</text>
</comment>
<organism evidence="2">
    <name type="scientific">marine sediment metagenome</name>
    <dbReference type="NCBI Taxonomy" id="412755"/>
    <lineage>
        <taxon>unclassified sequences</taxon>
        <taxon>metagenomes</taxon>
        <taxon>ecological metagenomes</taxon>
    </lineage>
</organism>
<evidence type="ECO:0000313" key="2">
    <source>
        <dbReference type="EMBL" id="KKN79095.1"/>
    </source>
</evidence>
<feature type="region of interest" description="Disordered" evidence="1">
    <location>
        <begin position="1"/>
        <end position="20"/>
    </location>
</feature>
<dbReference type="EMBL" id="LAZR01000252">
    <property type="protein sequence ID" value="KKN79095.1"/>
    <property type="molecule type" value="Genomic_DNA"/>
</dbReference>
<gene>
    <name evidence="2" type="ORF">LCGC14_0342830</name>
</gene>
<feature type="region of interest" description="Disordered" evidence="1">
    <location>
        <begin position="61"/>
        <end position="80"/>
    </location>
</feature>